<accession>A0A9P8PL38</accession>
<evidence type="ECO:0000256" key="16">
    <source>
        <dbReference type="PIRSR" id="PIRSR602129-50"/>
    </source>
</evidence>
<evidence type="ECO:0000256" key="11">
    <source>
        <dbReference type="ARBA" id="ARBA00023136"/>
    </source>
</evidence>
<feature type="transmembrane region" description="Helical" evidence="18">
    <location>
        <begin position="63"/>
        <end position="84"/>
    </location>
</feature>
<dbReference type="GO" id="GO:0005789">
    <property type="term" value="C:endoplasmic reticulum membrane"/>
    <property type="evidence" value="ECO:0007669"/>
    <property type="project" value="UniProtKB-SubCell"/>
</dbReference>
<dbReference type="GO" id="GO:0008117">
    <property type="term" value="F:sphinganine-1-phosphate aldolase activity"/>
    <property type="evidence" value="ECO:0007669"/>
    <property type="project" value="UniProtKB-EC"/>
</dbReference>
<dbReference type="GO" id="GO:0030170">
    <property type="term" value="F:pyridoxal phosphate binding"/>
    <property type="evidence" value="ECO:0007669"/>
    <property type="project" value="InterPro"/>
</dbReference>
<reference evidence="19" key="1">
    <citation type="journal article" date="2021" name="Open Biol.">
        <title>Shared evolutionary footprints suggest mitochondrial oxidative damage underlies multiple complex I losses in fungi.</title>
        <authorList>
            <person name="Schikora-Tamarit M.A."/>
            <person name="Marcet-Houben M."/>
            <person name="Nosek J."/>
            <person name="Gabaldon T."/>
        </authorList>
    </citation>
    <scope>NUCLEOTIDE SEQUENCE</scope>
    <source>
        <strain evidence="19">CBS6341</strain>
    </source>
</reference>
<dbReference type="FunFam" id="3.40.640.10:FF:000020">
    <property type="entry name" value="sphingosine-1-phosphate lyase 1"/>
    <property type="match status" value="1"/>
</dbReference>
<comment type="pathway">
    <text evidence="4">Sphingolipid metabolism.</text>
</comment>
<comment type="pathway">
    <text evidence="3">Lipid metabolism; sphingolipid metabolism.</text>
</comment>
<organism evidence="19 20">
    <name type="scientific">Wickerhamomyces mucosus</name>
    <dbReference type="NCBI Taxonomy" id="1378264"/>
    <lineage>
        <taxon>Eukaryota</taxon>
        <taxon>Fungi</taxon>
        <taxon>Dikarya</taxon>
        <taxon>Ascomycota</taxon>
        <taxon>Saccharomycotina</taxon>
        <taxon>Saccharomycetes</taxon>
        <taxon>Phaffomycetales</taxon>
        <taxon>Wickerhamomycetaceae</taxon>
        <taxon>Wickerhamomyces</taxon>
    </lineage>
</organism>
<reference evidence="19" key="2">
    <citation type="submission" date="2021-01" db="EMBL/GenBank/DDBJ databases">
        <authorList>
            <person name="Schikora-Tamarit M.A."/>
        </authorList>
    </citation>
    <scope>NUCLEOTIDE SEQUENCE</scope>
    <source>
        <strain evidence="19">CBS6341</strain>
    </source>
</reference>
<comment type="similarity">
    <text evidence="13">Belongs to the group II decarboxylase family. Sphingosine-1-phosphate lyase subfamily.</text>
</comment>
<evidence type="ECO:0000256" key="7">
    <source>
        <dbReference type="ARBA" id="ARBA00022898"/>
    </source>
</evidence>
<dbReference type="InterPro" id="IPR015424">
    <property type="entry name" value="PyrdxlP-dep_Trfase"/>
</dbReference>
<keyword evidence="20" id="KW-1185">Reference proteome</keyword>
<keyword evidence="5 18" id="KW-0812">Transmembrane</keyword>
<gene>
    <name evidence="19" type="ORF">WICMUC_003621</name>
</gene>
<evidence type="ECO:0000256" key="3">
    <source>
        <dbReference type="ARBA" id="ARBA00004760"/>
    </source>
</evidence>
<evidence type="ECO:0000256" key="12">
    <source>
        <dbReference type="ARBA" id="ARBA00023239"/>
    </source>
</evidence>
<evidence type="ECO:0000256" key="17">
    <source>
        <dbReference type="RuleBase" id="RU000382"/>
    </source>
</evidence>
<evidence type="ECO:0000256" key="4">
    <source>
        <dbReference type="ARBA" id="ARBA00004991"/>
    </source>
</evidence>
<dbReference type="Proteomes" id="UP000769528">
    <property type="component" value="Unassembled WGS sequence"/>
</dbReference>
<comment type="subcellular location">
    <subcellularLocation>
        <location evidence="2">Endoplasmic reticulum membrane</location>
        <topology evidence="2">Single-pass membrane protein</topology>
    </subcellularLocation>
</comment>
<keyword evidence="7 16" id="KW-0663">Pyridoxal phosphate</keyword>
<dbReference type="Pfam" id="PF00282">
    <property type="entry name" value="Pyridoxal_deC"/>
    <property type="match status" value="1"/>
</dbReference>
<dbReference type="Gene3D" id="6.10.140.2150">
    <property type="match status" value="1"/>
</dbReference>
<dbReference type="PANTHER" id="PTHR42735">
    <property type="match status" value="1"/>
</dbReference>
<dbReference type="InterPro" id="IPR002129">
    <property type="entry name" value="PyrdxlP-dep_de-COase"/>
</dbReference>
<evidence type="ECO:0000256" key="14">
    <source>
        <dbReference type="ARBA" id="ARBA00038965"/>
    </source>
</evidence>
<name>A0A9P8PL38_9ASCO</name>
<proteinExistence type="inferred from homology"/>
<dbReference type="GO" id="GO:0030149">
    <property type="term" value="P:sphingolipid catabolic process"/>
    <property type="evidence" value="ECO:0007669"/>
    <property type="project" value="TreeGrafter"/>
</dbReference>
<dbReference type="PANTHER" id="PTHR42735:SF6">
    <property type="entry name" value="SPHINGOSINE-1-PHOSPHATE LYASE 1"/>
    <property type="match status" value="1"/>
</dbReference>
<comment type="cofactor">
    <cofactor evidence="1 16 17">
        <name>pyridoxal 5'-phosphate</name>
        <dbReference type="ChEBI" id="CHEBI:597326"/>
    </cofactor>
</comment>
<evidence type="ECO:0000256" key="15">
    <source>
        <dbReference type="ARBA" id="ARBA00042568"/>
    </source>
</evidence>
<evidence type="ECO:0000256" key="1">
    <source>
        <dbReference type="ARBA" id="ARBA00001933"/>
    </source>
</evidence>
<keyword evidence="8" id="KW-0746">Sphingolipid metabolism</keyword>
<sequence length="584" mass="64338">MSEYLKSLQSGYTFSPYSYLDSSWTFDIHSIPTSLSILVQNLINQGINYLNSASLLQMLKDGLFIITLFKFITTLLNDIIGYGIIGYIRILLHLVSKFVMQLILNSFFLKGKVDKEVAITVHKLEESLIVPTPTVPNFDVIPEKGLTDTEILNNLQELADLKHSEWEKGKVSGAVYHGGDELIKLQSNAFKIFCVANQLHPDVFPGVRKMEAEIVSIVLNLFNAPIDTGCGSTTSGGTESLLLACLSAKIYGYRYKGIREPEMVVPETAHAGFDKAAYYFGIKLHHARLDSNTYKVDLKHVKKLINSNTVLIAGSAPNFPHGIIDDIEGLSKLALKYKIPLHVDCCLGSFIVSYMKKAGFNDIPLFDFRLTGVTSISCDTHKYGFAPKGSSVIMYRNKKLRECQYYVNSEWTGGLYGSPTFAGSRPGALSVGCWSTLLKIGDDGYIQSCKEIVGAARLLKERIMKEIPELEIIGDPLTSVIAFKSSKINIYELSDLLSKQGWHLSALQKPAALHLAVTKLSTSSIDELIDILKQIIVDLSTKGKVIKSDTAALYGVAGSVQTTGVADRLITAFLNTLYKTSTDP</sequence>
<dbReference type="EMBL" id="JAEUBF010000974">
    <property type="protein sequence ID" value="KAH3673515.1"/>
    <property type="molecule type" value="Genomic_DNA"/>
</dbReference>
<evidence type="ECO:0000256" key="9">
    <source>
        <dbReference type="ARBA" id="ARBA00022989"/>
    </source>
</evidence>
<dbReference type="GO" id="GO:0019752">
    <property type="term" value="P:carboxylic acid metabolic process"/>
    <property type="evidence" value="ECO:0007669"/>
    <property type="project" value="InterPro"/>
</dbReference>
<dbReference type="Gene3D" id="3.90.1150.10">
    <property type="entry name" value="Aspartate Aminotransferase, domain 1"/>
    <property type="match status" value="1"/>
</dbReference>
<evidence type="ECO:0000256" key="5">
    <source>
        <dbReference type="ARBA" id="ARBA00022692"/>
    </source>
</evidence>
<dbReference type="InterPro" id="IPR015422">
    <property type="entry name" value="PyrdxlP-dep_Trfase_small"/>
</dbReference>
<evidence type="ECO:0000256" key="6">
    <source>
        <dbReference type="ARBA" id="ARBA00022824"/>
    </source>
</evidence>
<evidence type="ECO:0000256" key="2">
    <source>
        <dbReference type="ARBA" id="ARBA00004389"/>
    </source>
</evidence>
<dbReference type="InterPro" id="IPR050477">
    <property type="entry name" value="GrpII_AminoAcid_Decarb"/>
</dbReference>
<keyword evidence="11 18" id="KW-0472">Membrane</keyword>
<evidence type="ECO:0000313" key="19">
    <source>
        <dbReference type="EMBL" id="KAH3673515.1"/>
    </source>
</evidence>
<dbReference type="Gene3D" id="3.40.640.10">
    <property type="entry name" value="Type I PLP-dependent aspartate aminotransferase-like (Major domain)"/>
    <property type="match status" value="1"/>
</dbReference>
<evidence type="ECO:0000256" key="8">
    <source>
        <dbReference type="ARBA" id="ARBA00022919"/>
    </source>
</evidence>
<keyword evidence="12 17" id="KW-0456">Lyase</keyword>
<dbReference type="AlphaFoldDB" id="A0A9P8PL38"/>
<protein>
    <recommendedName>
        <fullName evidence="14">sphinganine-1-phosphate aldolase</fullName>
        <ecNumber evidence="14">4.1.2.27</ecNumber>
    </recommendedName>
    <alternativeName>
        <fullName evidence="15">Sphingosine-1-phosphate aldolase</fullName>
    </alternativeName>
</protein>
<evidence type="ECO:0000256" key="13">
    <source>
        <dbReference type="ARBA" id="ARBA00038302"/>
    </source>
</evidence>
<evidence type="ECO:0000313" key="20">
    <source>
        <dbReference type="Proteomes" id="UP000769528"/>
    </source>
</evidence>
<keyword evidence="6" id="KW-0256">Endoplasmic reticulum</keyword>
<dbReference type="OrthoDB" id="10254570at2759"/>
<dbReference type="InterPro" id="IPR015421">
    <property type="entry name" value="PyrdxlP-dep_Trfase_major"/>
</dbReference>
<keyword evidence="9 18" id="KW-1133">Transmembrane helix</keyword>
<dbReference type="EC" id="4.1.2.27" evidence="14"/>
<comment type="caution">
    <text evidence="19">The sequence shown here is derived from an EMBL/GenBank/DDBJ whole genome shotgun (WGS) entry which is preliminary data.</text>
</comment>
<evidence type="ECO:0000256" key="18">
    <source>
        <dbReference type="SAM" id="Phobius"/>
    </source>
</evidence>
<evidence type="ECO:0000256" key="10">
    <source>
        <dbReference type="ARBA" id="ARBA00023098"/>
    </source>
</evidence>
<dbReference type="SUPFAM" id="SSF53383">
    <property type="entry name" value="PLP-dependent transferases"/>
    <property type="match status" value="1"/>
</dbReference>
<feature type="modified residue" description="N6-(pyridoxal phosphate)lysine" evidence="16">
    <location>
        <position position="382"/>
    </location>
</feature>
<keyword evidence="10" id="KW-0443">Lipid metabolism</keyword>